<dbReference type="AlphaFoldDB" id="K6YLM2"/>
<gene>
    <name evidence="1" type="ORF">GARC_0552</name>
</gene>
<keyword evidence="2" id="KW-1185">Reference proteome</keyword>
<dbReference type="eggNOG" id="COG3137">
    <property type="taxonomic scope" value="Bacteria"/>
</dbReference>
<dbReference type="InterPro" id="IPR007433">
    <property type="entry name" value="DUF481"/>
</dbReference>
<proteinExistence type="predicted"/>
<name>K6YLM2_9ALTE</name>
<dbReference type="Pfam" id="PF04338">
    <property type="entry name" value="DUF481"/>
    <property type="match status" value="1"/>
</dbReference>
<evidence type="ECO:0000313" key="1">
    <source>
        <dbReference type="EMBL" id="GAC17533.1"/>
    </source>
</evidence>
<dbReference type="STRING" id="493475.GARC_0552"/>
<reference evidence="1 2" key="1">
    <citation type="journal article" date="2017" name="Antonie Van Leeuwenhoek">
        <title>Rhizobium rhizosphaerae sp. nov., a novel species isolated from rice rhizosphere.</title>
        <authorList>
            <person name="Zhao J.J."/>
            <person name="Zhang J."/>
            <person name="Zhang R.J."/>
            <person name="Zhang C.W."/>
            <person name="Yin H.Q."/>
            <person name="Zhang X.X."/>
        </authorList>
    </citation>
    <scope>NUCLEOTIDE SEQUENCE [LARGE SCALE GENOMIC DNA]</scope>
    <source>
        <strain evidence="1 2">BSs20135</strain>
    </source>
</reference>
<comment type="caution">
    <text evidence="1">The sequence shown here is derived from an EMBL/GenBank/DDBJ whole genome shotgun (WGS) entry which is preliminary data.</text>
</comment>
<dbReference type="Proteomes" id="UP000006327">
    <property type="component" value="Unassembled WGS sequence"/>
</dbReference>
<evidence type="ECO:0008006" key="3">
    <source>
        <dbReference type="Google" id="ProtNLM"/>
    </source>
</evidence>
<organism evidence="1 2">
    <name type="scientific">Paraglaciecola arctica BSs20135</name>
    <dbReference type="NCBI Taxonomy" id="493475"/>
    <lineage>
        <taxon>Bacteria</taxon>
        <taxon>Pseudomonadati</taxon>
        <taxon>Pseudomonadota</taxon>
        <taxon>Gammaproteobacteria</taxon>
        <taxon>Alteromonadales</taxon>
        <taxon>Alteromonadaceae</taxon>
        <taxon>Paraglaciecola</taxon>
    </lineage>
</organism>
<accession>K6YLM2</accession>
<dbReference type="RefSeq" id="WP_007616395.1">
    <property type="nucleotide sequence ID" value="NZ_BAEO01000007.1"/>
</dbReference>
<evidence type="ECO:0000313" key="2">
    <source>
        <dbReference type="Proteomes" id="UP000006327"/>
    </source>
</evidence>
<protein>
    <recommendedName>
        <fullName evidence="3">Salt-induced outer membrane protein</fullName>
    </recommendedName>
</protein>
<sequence>MHSLYLADRPNFDVDDELSMIGEFGFLVASGNTNASTTTAKINTSQELSSWSYQIIGSALYKQSQQEVNGEKRNLASAQRLFISGQLDHKLTEPNDRLFVYGEYENNRFSGFRYQAALAAGWTSRLWHDKQSEFKYSVGPGYAISEVEEDSSDEDAKGLIVRAAMEYKQKFADHATFRQFISTEADQEFYKTKSETSLSTKLTGALAMKLSFVMNHDTSVGPDIEELDTEAAVTLVYQFF</sequence>
<dbReference type="EMBL" id="BAEO01000007">
    <property type="protein sequence ID" value="GAC17533.1"/>
    <property type="molecule type" value="Genomic_DNA"/>
</dbReference>